<protein>
    <submittedName>
        <fullName evidence="2">Uncharacterized protein</fullName>
    </submittedName>
</protein>
<gene>
    <name evidence="2" type="ORF">I79_005985</name>
</gene>
<name>G3H6M0_CRIGR</name>
<proteinExistence type="predicted"/>
<evidence type="ECO:0000313" key="2">
    <source>
        <dbReference type="EMBL" id="EGW05757.1"/>
    </source>
</evidence>
<evidence type="ECO:0000256" key="1">
    <source>
        <dbReference type="SAM" id="MobiDB-lite"/>
    </source>
</evidence>
<evidence type="ECO:0000313" key="3">
    <source>
        <dbReference type="Proteomes" id="UP000001075"/>
    </source>
</evidence>
<organism evidence="2 3">
    <name type="scientific">Cricetulus griseus</name>
    <name type="common">Chinese hamster</name>
    <name type="synonym">Cricetulus barabensis griseus</name>
    <dbReference type="NCBI Taxonomy" id="10029"/>
    <lineage>
        <taxon>Eukaryota</taxon>
        <taxon>Metazoa</taxon>
        <taxon>Chordata</taxon>
        <taxon>Craniata</taxon>
        <taxon>Vertebrata</taxon>
        <taxon>Euteleostomi</taxon>
        <taxon>Mammalia</taxon>
        <taxon>Eutheria</taxon>
        <taxon>Euarchontoglires</taxon>
        <taxon>Glires</taxon>
        <taxon>Rodentia</taxon>
        <taxon>Myomorpha</taxon>
        <taxon>Muroidea</taxon>
        <taxon>Cricetidae</taxon>
        <taxon>Cricetinae</taxon>
        <taxon>Cricetulus</taxon>
    </lineage>
</organism>
<dbReference type="Proteomes" id="UP000001075">
    <property type="component" value="Unassembled WGS sequence"/>
</dbReference>
<dbReference type="AlphaFoldDB" id="G3H6M0"/>
<dbReference type="InParanoid" id="G3H6M0"/>
<reference evidence="3" key="1">
    <citation type="journal article" date="2011" name="Nat. Biotechnol.">
        <title>The genomic sequence of the Chinese hamster ovary (CHO)-K1 cell line.</title>
        <authorList>
            <person name="Xu X."/>
            <person name="Nagarajan H."/>
            <person name="Lewis N.E."/>
            <person name="Pan S."/>
            <person name="Cai Z."/>
            <person name="Liu X."/>
            <person name="Chen W."/>
            <person name="Xie M."/>
            <person name="Wang W."/>
            <person name="Hammond S."/>
            <person name="Andersen M.R."/>
            <person name="Neff N."/>
            <person name="Passarelli B."/>
            <person name="Koh W."/>
            <person name="Fan H.C."/>
            <person name="Wang J."/>
            <person name="Gui Y."/>
            <person name="Lee K.H."/>
            <person name="Betenbaugh M.J."/>
            <person name="Quake S.R."/>
            <person name="Famili I."/>
            <person name="Palsson B.O."/>
            <person name="Wang J."/>
        </authorList>
    </citation>
    <scope>NUCLEOTIDE SEQUENCE [LARGE SCALE GENOMIC DNA]</scope>
    <source>
        <strain evidence="3">CHO K1 cell line</strain>
    </source>
</reference>
<dbReference type="EMBL" id="JH000177">
    <property type="protein sequence ID" value="EGW05757.1"/>
    <property type="molecule type" value="Genomic_DNA"/>
</dbReference>
<feature type="region of interest" description="Disordered" evidence="1">
    <location>
        <begin position="1"/>
        <end position="33"/>
    </location>
</feature>
<feature type="compositionally biased region" description="Basic and acidic residues" evidence="1">
    <location>
        <begin position="1"/>
        <end position="14"/>
    </location>
</feature>
<accession>G3H6M0</accession>
<sequence length="67" mass="7379">MKDMSSRRHGDKNVGVDIQSRVNSGDKHDSNSTAFIQPAMGFKKKDSQILGDNISVSEKGTAQWVDK</sequence>